<keyword evidence="2 6" id="KW-0813">Transport</keyword>
<dbReference type="InterPro" id="IPR050526">
    <property type="entry name" value="Rubredoxin_ET"/>
</dbReference>
<evidence type="ECO:0000256" key="6">
    <source>
        <dbReference type="PIRNR" id="PIRNR000071"/>
    </source>
</evidence>
<name>A0ABU0ASW9_9FIRM</name>
<comment type="cofactor">
    <cofactor evidence="6">
        <name>Fe(3+)</name>
        <dbReference type="ChEBI" id="CHEBI:29034"/>
    </cofactor>
    <text evidence="6">Binds 1 Fe(3+) ion per subunit.</text>
</comment>
<dbReference type="NCBIfam" id="NF045768">
    <property type="entry name" value="RubredRD"/>
    <property type="match status" value="1"/>
</dbReference>
<comment type="caution">
    <text evidence="8">The sequence shown here is derived from an EMBL/GenBank/DDBJ whole genome shotgun (WGS) entry which is preliminary data.</text>
</comment>
<dbReference type="Pfam" id="PF00301">
    <property type="entry name" value="Rubredoxin"/>
    <property type="match status" value="1"/>
</dbReference>
<dbReference type="PRINTS" id="PR00163">
    <property type="entry name" value="RUBREDOXIN"/>
</dbReference>
<evidence type="ECO:0000313" key="9">
    <source>
        <dbReference type="Proteomes" id="UP001236559"/>
    </source>
</evidence>
<organism evidence="8 9">
    <name type="scientific">Peptoniphilus koenoeneniae</name>
    <dbReference type="NCBI Taxonomy" id="507751"/>
    <lineage>
        <taxon>Bacteria</taxon>
        <taxon>Bacillati</taxon>
        <taxon>Bacillota</taxon>
        <taxon>Tissierellia</taxon>
        <taxon>Tissierellales</taxon>
        <taxon>Peptoniphilaceae</taxon>
        <taxon>Peptoniphilus</taxon>
    </lineage>
</organism>
<feature type="domain" description="Rubredoxin-like" evidence="7">
    <location>
        <begin position="1"/>
        <end position="52"/>
    </location>
</feature>
<evidence type="ECO:0000256" key="1">
    <source>
        <dbReference type="ARBA" id="ARBA00005337"/>
    </source>
</evidence>
<proteinExistence type="inferred from homology"/>
<evidence type="ECO:0000256" key="3">
    <source>
        <dbReference type="ARBA" id="ARBA00022723"/>
    </source>
</evidence>
<reference evidence="8 9" key="1">
    <citation type="submission" date="2023-07" db="EMBL/GenBank/DDBJ databases">
        <title>Genomic Encyclopedia of Type Strains, Phase IV (KMG-IV): sequencing the most valuable type-strain genomes for metagenomic binning, comparative biology and taxonomic classification.</title>
        <authorList>
            <person name="Goeker M."/>
        </authorList>
    </citation>
    <scope>NUCLEOTIDE SEQUENCE [LARGE SCALE GENOMIC DNA]</scope>
    <source>
        <strain evidence="8 9">DSM 22616</strain>
    </source>
</reference>
<dbReference type="Gene3D" id="2.20.28.10">
    <property type="match status" value="1"/>
</dbReference>
<protein>
    <recommendedName>
        <fullName evidence="6">Rubredoxin</fullName>
    </recommendedName>
</protein>
<evidence type="ECO:0000313" key="8">
    <source>
        <dbReference type="EMBL" id="MDQ0274330.1"/>
    </source>
</evidence>
<dbReference type="PANTHER" id="PTHR47627">
    <property type="entry name" value="RUBREDOXIN"/>
    <property type="match status" value="1"/>
</dbReference>
<dbReference type="SUPFAM" id="SSF57802">
    <property type="entry name" value="Rubredoxin-like"/>
    <property type="match status" value="1"/>
</dbReference>
<dbReference type="InterPro" id="IPR024922">
    <property type="entry name" value="Rubredoxin"/>
</dbReference>
<keyword evidence="5 6" id="KW-0408">Iron</keyword>
<dbReference type="Proteomes" id="UP001236559">
    <property type="component" value="Unassembled WGS sequence"/>
</dbReference>
<dbReference type="PROSITE" id="PS00202">
    <property type="entry name" value="RUBREDOXIN"/>
    <property type="match status" value="1"/>
</dbReference>
<keyword evidence="4 6" id="KW-0249">Electron transport</keyword>
<dbReference type="CDD" id="cd00730">
    <property type="entry name" value="rubredoxin"/>
    <property type="match status" value="1"/>
</dbReference>
<dbReference type="InterPro" id="IPR018527">
    <property type="entry name" value="Rubredoxin_Fe_BS"/>
</dbReference>
<comment type="similarity">
    <text evidence="1 6">Belongs to the rubredoxin family.</text>
</comment>
<dbReference type="RefSeq" id="WP_023054919.1">
    <property type="nucleotide sequence ID" value="NZ_JAUSTN010000002.1"/>
</dbReference>
<dbReference type="InterPro" id="IPR024935">
    <property type="entry name" value="Rubredoxin_dom"/>
</dbReference>
<gene>
    <name evidence="8" type="ORF">J2S72_000338</name>
</gene>
<dbReference type="PROSITE" id="PS50903">
    <property type="entry name" value="RUBREDOXIN_LIKE"/>
    <property type="match status" value="1"/>
</dbReference>
<evidence type="ECO:0000256" key="2">
    <source>
        <dbReference type="ARBA" id="ARBA00022448"/>
    </source>
</evidence>
<keyword evidence="9" id="KW-1185">Reference proteome</keyword>
<accession>A0ABU0ASW9</accession>
<evidence type="ECO:0000259" key="7">
    <source>
        <dbReference type="PROSITE" id="PS50903"/>
    </source>
</evidence>
<dbReference type="PANTHER" id="PTHR47627:SF1">
    <property type="entry name" value="RUBREDOXIN-1-RELATED"/>
    <property type="match status" value="1"/>
</dbReference>
<dbReference type="PIRSF" id="PIRSF000071">
    <property type="entry name" value="Rubredoxin"/>
    <property type="match status" value="1"/>
</dbReference>
<evidence type="ECO:0000256" key="5">
    <source>
        <dbReference type="ARBA" id="ARBA00023004"/>
    </source>
</evidence>
<dbReference type="InterPro" id="IPR024934">
    <property type="entry name" value="Rubredoxin-like_dom"/>
</dbReference>
<evidence type="ECO:0000256" key="4">
    <source>
        <dbReference type="ARBA" id="ARBA00022982"/>
    </source>
</evidence>
<dbReference type="EMBL" id="JAUSTN010000002">
    <property type="protein sequence ID" value="MDQ0274330.1"/>
    <property type="molecule type" value="Genomic_DNA"/>
</dbReference>
<keyword evidence="3 6" id="KW-0479">Metal-binding</keyword>
<sequence length="54" mass="6148">MQKYECQLCGYIYDPEQGDEDNGIKAGTPFENLPEDWECPLCGASKDDFEPVEE</sequence>